<dbReference type="AlphaFoldDB" id="A0AAV3Q5J7"/>
<keyword evidence="2" id="KW-1185">Reference proteome</keyword>
<sequence>MLAVTRSAVDILYISTFDKLQLPRSIILPLSIPLTGFTGHSINAIEVVPLDLTVGSGSRITIIRTQFTDVDIEDQSYNSLIGYPTLTALRAIVFPVHLNMKFPTPGGIGDISGDQKKARRCYQTYVPPLKKDLADWRGSGFGKTTWR</sequence>
<evidence type="ECO:0000313" key="2">
    <source>
        <dbReference type="Proteomes" id="UP001454036"/>
    </source>
</evidence>
<dbReference type="PANTHER" id="PTHR33240">
    <property type="entry name" value="OS08G0508500 PROTEIN"/>
    <property type="match status" value="1"/>
</dbReference>
<dbReference type="Proteomes" id="UP001454036">
    <property type="component" value="Unassembled WGS sequence"/>
</dbReference>
<gene>
    <name evidence="1" type="ORF">LIER_15628</name>
</gene>
<reference evidence="1 2" key="1">
    <citation type="submission" date="2024-01" db="EMBL/GenBank/DDBJ databases">
        <title>The complete chloroplast genome sequence of Lithospermum erythrorhizon: insights into the phylogenetic relationship among Boraginaceae species and the maternal lineages of purple gromwells.</title>
        <authorList>
            <person name="Okada T."/>
            <person name="Watanabe K."/>
        </authorList>
    </citation>
    <scope>NUCLEOTIDE SEQUENCE [LARGE SCALE GENOMIC DNA]</scope>
</reference>
<organism evidence="1 2">
    <name type="scientific">Lithospermum erythrorhizon</name>
    <name type="common">Purple gromwell</name>
    <name type="synonym">Lithospermum officinale var. erythrorhizon</name>
    <dbReference type="NCBI Taxonomy" id="34254"/>
    <lineage>
        <taxon>Eukaryota</taxon>
        <taxon>Viridiplantae</taxon>
        <taxon>Streptophyta</taxon>
        <taxon>Embryophyta</taxon>
        <taxon>Tracheophyta</taxon>
        <taxon>Spermatophyta</taxon>
        <taxon>Magnoliopsida</taxon>
        <taxon>eudicotyledons</taxon>
        <taxon>Gunneridae</taxon>
        <taxon>Pentapetalae</taxon>
        <taxon>asterids</taxon>
        <taxon>lamiids</taxon>
        <taxon>Boraginales</taxon>
        <taxon>Boraginaceae</taxon>
        <taxon>Boraginoideae</taxon>
        <taxon>Lithospermeae</taxon>
        <taxon>Lithospermum</taxon>
    </lineage>
</organism>
<dbReference type="PANTHER" id="PTHR33240:SF15">
    <property type="entry name" value="GAG-PRO-LIKE PROTEIN"/>
    <property type="match status" value="1"/>
</dbReference>
<evidence type="ECO:0000313" key="1">
    <source>
        <dbReference type="EMBL" id="GAA0158666.1"/>
    </source>
</evidence>
<name>A0AAV3Q5J7_LITER</name>
<comment type="caution">
    <text evidence="1">The sequence shown here is derived from an EMBL/GenBank/DDBJ whole genome shotgun (WGS) entry which is preliminary data.</text>
</comment>
<accession>A0AAV3Q5J7</accession>
<protein>
    <submittedName>
        <fullName evidence="1">Uncharacterized protein</fullName>
    </submittedName>
</protein>
<dbReference type="EMBL" id="BAABME010003405">
    <property type="protein sequence ID" value="GAA0158666.1"/>
    <property type="molecule type" value="Genomic_DNA"/>
</dbReference>
<proteinExistence type="predicted"/>